<evidence type="ECO:0000313" key="2">
    <source>
        <dbReference type="EMBL" id="CAL1405016.1"/>
    </source>
</evidence>
<proteinExistence type="predicted"/>
<reference evidence="2 3" key="1">
    <citation type="submission" date="2024-04" db="EMBL/GenBank/DDBJ databases">
        <authorList>
            <person name="Fracassetti M."/>
        </authorList>
    </citation>
    <scope>NUCLEOTIDE SEQUENCE [LARGE SCALE GENOMIC DNA]</scope>
</reference>
<sequence length="96" mass="10042">MLEHDVVFSSLVPSSLSWSPLGAAACEPRGDDSDVDSQDDSASKGGQGPSLQVHNGMATDGNGLQVTGQRYSEDTTAATRFLRISGTQAARWSSRG</sequence>
<accession>A0AAV2G3A6</accession>
<evidence type="ECO:0000313" key="3">
    <source>
        <dbReference type="Proteomes" id="UP001497516"/>
    </source>
</evidence>
<organism evidence="2 3">
    <name type="scientific">Linum trigynum</name>
    <dbReference type="NCBI Taxonomy" id="586398"/>
    <lineage>
        <taxon>Eukaryota</taxon>
        <taxon>Viridiplantae</taxon>
        <taxon>Streptophyta</taxon>
        <taxon>Embryophyta</taxon>
        <taxon>Tracheophyta</taxon>
        <taxon>Spermatophyta</taxon>
        <taxon>Magnoliopsida</taxon>
        <taxon>eudicotyledons</taxon>
        <taxon>Gunneridae</taxon>
        <taxon>Pentapetalae</taxon>
        <taxon>rosids</taxon>
        <taxon>fabids</taxon>
        <taxon>Malpighiales</taxon>
        <taxon>Linaceae</taxon>
        <taxon>Linum</taxon>
    </lineage>
</organism>
<gene>
    <name evidence="2" type="ORF">LTRI10_LOCUS44827</name>
</gene>
<keyword evidence="3" id="KW-1185">Reference proteome</keyword>
<evidence type="ECO:0000256" key="1">
    <source>
        <dbReference type="SAM" id="MobiDB-lite"/>
    </source>
</evidence>
<dbReference type="Proteomes" id="UP001497516">
    <property type="component" value="Chromosome 8"/>
</dbReference>
<name>A0AAV2G3A6_9ROSI</name>
<dbReference type="AlphaFoldDB" id="A0AAV2G3A6"/>
<protein>
    <submittedName>
        <fullName evidence="2">Uncharacterized protein</fullName>
    </submittedName>
</protein>
<dbReference type="EMBL" id="OZ034821">
    <property type="protein sequence ID" value="CAL1405016.1"/>
    <property type="molecule type" value="Genomic_DNA"/>
</dbReference>
<feature type="region of interest" description="Disordered" evidence="1">
    <location>
        <begin position="16"/>
        <end position="69"/>
    </location>
</feature>